<protein>
    <submittedName>
        <fullName evidence="3">Serine/threonine protein phosphatase</fullName>
    </submittedName>
</protein>
<dbReference type="CDD" id="cd00144">
    <property type="entry name" value="MPP_PPP_family"/>
    <property type="match status" value="1"/>
</dbReference>
<dbReference type="Pfam" id="PF00149">
    <property type="entry name" value="Metallophos"/>
    <property type="match status" value="1"/>
</dbReference>
<gene>
    <name evidence="3" type="ORF">JMJ56_07420</name>
</gene>
<feature type="domain" description="Calcineurin-like phosphoesterase" evidence="2">
    <location>
        <begin position="37"/>
        <end position="227"/>
    </location>
</feature>
<dbReference type="RefSeq" id="WP_202830992.1">
    <property type="nucleotide sequence ID" value="NZ_JAETWB010000002.1"/>
</dbReference>
<keyword evidence="4" id="KW-1185">Reference proteome</keyword>
<dbReference type="EMBL" id="JAETWB010000002">
    <property type="protein sequence ID" value="MBL6077828.1"/>
    <property type="molecule type" value="Genomic_DNA"/>
</dbReference>
<organism evidence="3 4">
    <name type="scientific">Belnapia arida</name>
    <dbReference type="NCBI Taxonomy" id="2804533"/>
    <lineage>
        <taxon>Bacteria</taxon>
        <taxon>Pseudomonadati</taxon>
        <taxon>Pseudomonadota</taxon>
        <taxon>Alphaproteobacteria</taxon>
        <taxon>Acetobacterales</taxon>
        <taxon>Roseomonadaceae</taxon>
        <taxon>Belnapia</taxon>
    </lineage>
</organism>
<evidence type="ECO:0000313" key="3">
    <source>
        <dbReference type="EMBL" id="MBL6077828.1"/>
    </source>
</evidence>
<reference evidence="3 4" key="1">
    <citation type="submission" date="2021-01" db="EMBL/GenBank/DDBJ databases">
        <title>Belnapia mucosa sp. nov. and Belnapia arida sp. nov., isolated from the Tabernas Desert (Almeria, Spain).</title>
        <authorList>
            <person name="Molina-Menor E."/>
            <person name="Vidal-Verdu A."/>
            <person name="Calonge A."/>
            <person name="Satari L."/>
            <person name="Pereto J."/>
            <person name="Porcar M."/>
        </authorList>
    </citation>
    <scope>NUCLEOTIDE SEQUENCE [LARGE SCALE GENOMIC DNA]</scope>
    <source>
        <strain evidence="3 4">T18</strain>
    </source>
</reference>
<sequence>MVNDALSAGPKSARPAAPWPAPWPGQLAPGALPPGWRIYAVGDVHGCADRLAALHAQIAEDAAARPTERITLIHLGDYVDRGPDSAAVLRRLLDPAPLLGEAFTAVEVVNLLGNHEVMMLDACEPEAHPGALPFWLDNGGAATLASYGADPEDPEACAAVLPEDLDLLRHCPLQFSAGDYLFVHAGVRPGIPTDRQDPFDLVWIREPFLSFDGDLPLVVVHGHTPSEMPVVRPHRIGIDTGACFGGALSCVVLEGHRLRFLSA</sequence>
<dbReference type="PANTHER" id="PTHR42850:SF4">
    <property type="entry name" value="ZINC-DEPENDENT ENDOPOLYPHOSPHATASE"/>
    <property type="match status" value="1"/>
</dbReference>
<evidence type="ECO:0000259" key="2">
    <source>
        <dbReference type="Pfam" id="PF00149"/>
    </source>
</evidence>
<accession>A0ABS1TZH3</accession>
<dbReference type="InterPro" id="IPR004843">
    <property type="entry name" value="Calcineurin-like_PHP"/>
</dbReference>
<feature type="region of interest" description="Disordered" evidence="1">
    <location>
        <begin position="1"/>
        <end position="22"/>
    </location>
</feature>
<evidence type="ECO:0000256" key="1">
    <source>
        <dbReference type="SAM" id="MobiDB-lite"/>
    </source>
</evidence>
<dbReference type="InterPro" id="IPR029052">
    <property type="entry name" value="Metallo-depent_PP-like"/>
</dbReference>
<dbReference type="Proteomes" id="UP000660885">
    <property type="component" value="Unassembled WGS sequence"/>
</dbReference>
<dbReference type="SUPFAM" id="SSF56300">
    <property type="entry name" value="Metallo-dependent phosphatases"/>
    <property type="match status" value="1"/>
</dbReference>
<dbReference type="Gene3D" id="3.60.21.10">
    <property type="match status" value="1"/>
</dbReference>
<comment type="caution">
    <text evidence="3">The sequence shown here is derived from an EMBL/GenBank/DDBJ whole genome shotgun (WGS) entry which is preliminary data.</text>
</comment>
<proteinExistence type="predicted"/>
<evidence type="ECO:0000313" key="4">
    <source>
        <dbReference type="Proteomes" id="UP000660885"/>
    </source>
</evidence>
<dbReference type="PANTHER" id="PTHR42850">
    <property type="entry name" value="METALLOPHOSPHOESTERASE"/>
    <property type="match status" value="1"/>
</dbReference>
<dbReference type="InterPro" id="IPR050126">
    <property type="entry name" value="Ap4A_hydrolase"/>
</dbReference>
<name>A0ABS1TZH3_9PROT</name>